<name>A0A6A6B478_9PEZI</name>
<dbReference type="Gene3D" id="1.20.1290.10">
    <property type="entry name" value="AhpD-like"/>
    <property type="match status" value="1"/>
</dbReference>
<feature type="region of interest" description="Disordered" evidence="1">
    <location>
        <begin position="229"/>
        <end position="248"/>
    </location>
</feature>
<dbReference type="SUPFAM" id="SSF69118">
    <property type="entry name" value="AhpD-like"/>
    <property type="match status" value="1"/>
</dbReference>
<proteinExistence type="predicted"/>
<evidence type="ECO:0000259" key="2">
    <source>
        <dbReference type="Pfam" id="PF02627"/>
    </source>
</evidence>
<dbReference type="AlphaFoldDB" id="A0A6A6B478"/>
<dbReference type="EMBL" id="ML995502">
    <property type="protein sequence ID" value="KAF2137551.1"/>
    <property type="molecule type" value="Genomic_DNA"/>
</dbReference>
<dbReference type="Pfam" id="PF02627">
    <property type="entry name" value="CMD"/>
    <property type="match status" value="1"/>
</dbReference>
<dbReference type="GO" id="GO:0051920">
    <property type="term" value="F:peroxiredoxin activity"/>
    <property type="evidence" value="ECO:0007669"/>
    <property type="project" value="InterPro"/>
</dbReference>
<evidence type="ECO:0000313" key="3">
    <source>
        <dbReference type="EMBL" id="KAF2137551.1"/>
    </source>
</evidence>
<dbReference type="OrthoDB" id="2135488at2759"/>
<dbReference type="InterPro" id="IPR003779">
    <property type="entry name" value="CMD-like"/>
</dbReference>
<reference evidence="3" key="1">
    <citation type="journal article" date="2020" name="Stud. Mycol.">
        <title>101 Dothideomycetes genomes: a test case for predicting lifestyles and emergence of pathogens.</title>
        <authorList>
            <person name="Haridas S."/>
            <person name="Albert R."/>
            <person name="Binder M."/>
            <person name="Bloem J."/>
            <person name="Labutti K."/>
            <person name="Salamov A."/>
            <person name="Andreopoulos B."/>
            <person name="Baker S."/>
            <person name="Barry K."/>
            <person name="Bills G."/>
            <person name="Bluhm B."/>
            <person name="Cannon C."/>
            <person name="Castanera R."/>
            <person name="Culley D."/>
            <person name="Daum C."/>
            <person name="Ezra D."/>
            <person name="Gonzalez J."/>
            <person name="Henrissat B."/>
            <person name="Kuo A."/>
            <person name="Liang C."/>
            <person name="Lipzen A."/>
            <person name="Lutzoni F."/>
            <person name="Magnuson J."/>
            <person name="Mondo S."/>
            <person name="Nolan M."/>
            <person name="Ohm R."/>
            <person name="Pangilinan J."/>
            <person name="Park H.-J."/>
            <person name="Ramirez L."/>
            <person name="Alfaro M."/>
            <person name="Sun H."/>
            <person name="Tritt A."/>
            <person name="Yoshinaga Y."/>
            <person name="Zwiers L.-H."/>
            <person name="Turgeon B."/>
            <person name="Goodwin S."/>
            <person name="Spatafora J."/>
            <person name="Crous P."/>
            <person name="Grigoriev I."/>
        </authorList>
    </citation>
    <scope>NUCLEOTIDE SEQUENCE</scope>
    <source>
        <strain evidence="3">CBS 121167</strain>
    </source>
</reference>
<organism evidence="3 4">
    <name type="scientific">Aplosporella prunicola CBS 121167</name>
    <dbReference type="NCBI Taxonomy" id="1176127"/>
    <lineage>
        <taxon>Eukaryota</taxon>
        <taxon>Fungi</taxon>
        <taxon>Dikarya</taxon>
        <taxon>Ascomycota</taxon>
        <taxon>Pezizomycotina</taxon>
        <taxon>Dothideomycetes</taxon>
        <taxon>Dothideomycetes incertae sedis</taxon>
        <taxon>Botryosphaeriales</taxon>
        <taxon>Aplosporellaceae</taxon>
        <taxon>Aplosporella</taxon>
    </lineage>
</organism>
<dbReference type="Proteomes" id="UP000799438">
    <property type="component" value="Unassembled WGS sequence"/>
</dbReference>
<feature type="compositionally biased region" description="Polar residues" evidence="1">
    <location>
        <begin position="239"/>
        <end position="248"/>
    </location>
</feature>
<dbReference type="PANTHER" id="PTHR34846:SF9">
    <property type="entry name" value="4-CARBOXYMUCONOLACTONE DECARBOXYLASE FAMILY PROTEIN (AFU_ORTHOLOGUE AFUA_1G03690)"/>
    <property type="match status" value="1"/>
</dbReference>
<dbReference type="PANTHER" id="PTHR34846">
    <property type="entry name" value="4-CARBOXYMUCONOLACTONE DECARBOXYLASE FAMILY PROTEIN (AFU_ORTHOLOGUE AFUA_6G11590)"/>
    <property type="match status" value="1"/>
</dbReference>
<dbReference type="RefSeq" id="XP_033393266.1">
    <property type="nucleotide sequence ID" value="XM_033541209.1"/>
</dbReference>
<evidence type="ECO:0000313" key="4">
    <source>
        <dbReference type="Proteomes" id="UP000799438"/>
    </source>
</evidence>
<sequence>MRLPYKTEFKGEAEQAVVERIQQRRGPAGLQQLDLTLLHSAPLADGWNAFLGAIRERTSLPPTLREIVICRVAVLNRAWYEWEHHAPLLRAAGEINEEAIQHILTSPPATRCKWANDARGQAFTTPSAGISSLRDPASQARKNMEEIPAVQIEPIRTQGTGKLPAKYLAVMSYTDAMTNDVSVSDIVFERLQEYFNEQEIVEITATIAAYNCVSRFLVALDVGEKNAQQGPAYPGPNAPGSSIISQLQ</sequence>
<protein>
    <recommendedName>
        <fullName evidence="2">Carboxymuconolactone decarboxylase-like domain-containing protein</fullName>
    </recommendedName>
</protein>
<evidence type="ECO:0000256" key="1">
    <source>
        <dbReference type="SAM" id="MobiDB-lite"/>
    </source>
</evidence>
<dbReference type="InterPro" id="IPR029032">
    <property type="entry name" value="AhpD-like"/>
</dbReference>
<keyword evidence="4" id="KW-1185">Reference proteome</keyword>
<feature type="domain" description="Carboxymuconolactone decarboxylase-like" evidence="2">
    <location>
        <begin position="43"/>
        <end position="100"/>
    </location>
</feature>
<gene>
    <name evidence="3" type="ORF">K452DRAFT_291604</name>
</gene>
<accession>A0A6A6B478</accession>
<dbReference type="GeneID" id="54298705"/>